<dbReference type="SUPFAM" id="SSF52540">
    <property type="entry name" value="P-loop containing nucleoside triphosphate hydrolases"/>
    <property type="match status" value="1"/>
</dbReference>
<protein>
    <submittedName>
        <fullName evidence="1">Uncharacterized protein</fullName>
    </submittedName>
</protein>
<dbReference type="RefSeq" id="WP_132416040.1">
    <property type="nucleotide sequence ID" value="NZ_SKFG01000001.1"/>
</dbReference>
<keyword evidence="2" id="KW-1185">Reference proteome</keyword>
<comment type="caution">
    <text evidence="1">The sequence shown here is derived from an EMBL/GenBank/DDBJ whole genome shotgun (WGS) entry which is preliminary data.</text>
</comment>
<sequence length="1585" mass="185424">MYQNVSINWDVFNYKFSGNTRNAFEQLAYILFCHEFERPFGIFRYFNQTGIETEVIQVDKDIIGFQAKYYDANITLSNRKADFITAIDKSRQSYPNITRILFYVNKELASSKKKGQHRPQYQIEIENHGEQFGINIEWRVKSNFEVSLFSPEMTHVRDFFFNPNEGIKGYLDQIRLHTKTIVGNIISTIQNNGALTKIEHADFEIDSFIGDENSKYLIIFGKGGSGKSGLIKDSYTNVPNEIPYFVFKATDFEAANISEFSRKFGDYTFEDFLSMFNNDDKKIFVIDSVEKVFTMNNKDVLKDIIWLLVSHGWKIIFTIRTVYKDNLINYVLRLSEYQEYEVKDITIRQLEAICSQHTLRMPTDEKLKTLLCNLFYLQIYINSKHSQDTLDETIEDFKERIWNEKIKNIVNAKNNIHLRREAAICKMVTVNANNGTSYYIISKDDDHEAISALENDEIIVFDSIFEGYYLAHDVYEEWVLKRVIQSAFDKNHRLLGFFCSIGNSLIMRKMFRLWIHDQIDMDAVRLSTFLNDALDNDSLDSIWKDEILISLMNDERPLNSLYLVESMFKTNQFSLLMRAVFLLNTACKVIDVQFLNTLLTQEEQKTFNVYRYTKPSGTGWAFLFKYIYDNFDRISWNAKNIMTVTDSLSTWVSNHKTGIETKHVGLVALNFYNTIKSSDHLDYTLRDRKLKSIISVILGSALELHVELTHILQEVIENQEIDHQSNYYDLITQLLSGVLDSYSLCEANPDIVIRLAKCFWKRNDKKSEFPRYYHRDSIEDAFDVNSETEHDFYPTSAHHTPIFQLLRVSPQKAIEFVIDFFNHVTESYSNSFLEKEYNECSTIYIKLPNGTVVEQTASRRLWLMHRGTSVAPKLLECMLMALERWLLFFVKQMDRNQAQVVCYELLSKSQSAAITAVVVSAVIAYPEKLFKIACILLQTKEVFDFDIERFVQENHANFCRGLVPSNKLYDDERIASNNLDFRKKKFEDIILEYQFQGHGLSEAEFSERVKTLYQKIDDAFSDIPTEYTSSRFVLHRIDLRRMNLDTDAAIEKNGQMYIPMVPDLPDDLKKLSKSTKEQSDILYKHTPLVIWAKARFENDVQSYKKYSTFEEQPLMALEEMNEILSEENTSDYNYLTRSAPIYVSAVLIRDFPDVLTVDQRNNCEQLLTLYLKVTIQQQRMYQIGDGSEAAIASLPTIINSYTKSAQGILDEPAVIFLALLLDEGYLNKAAIKSFSSNAWEICPSNAEQLFVAYIRLKPEYDSNVLVYNGTSTINFFKKKRKVIKGIINSSPSINELDFSKLNENVMLSACMMLSPSKEATYTVIKQVGPLTWQYLFKEDHVRERKVQRNYELDSAYIDWLASFFINLHDTYIRQRLIEDFIPYITSSDYIEQLFRRLVFLQDNLERDEVFWDIWGRLYEPLVKLCEKQMEYNKSITRERYYTGRGLDEIITTYALAFPWWSENIKSWHTLQSNNARFFQQLATDIGYNPIVLYAVSRVLNTIGYSYVEEGLEWLYTIIKNNTHLKQIVLQVNTEYYIEEFIRRYILQYETDIKKYPAVREKVICILSFLVDRGSTSGFMLREGMA</sequence>
<dbReference type="EMBL" id="SKFG01000001">
    <property type="protein sequence ID" value="TCZ81091.1"/>
    <property type="molecule type" value="Genomic_DNA"/>
</dbReference>
<evidence type="ECO:0000313" key="1">
    <source>
        <dbReference type="EMBL" id="TCZ81091.1"/>
    </source>
</evidence>
<dbReference type="NCBIfam" id="NF041815">
    <property type="entry name" value="Avs4"/>
    <property type="match status" value="1"/>
</dbReference>
<dbReference type="InterPro" id="IPR027417">
    <property type="entry name" value="P-loop_NTPase"/>
</dbReference>
<dbReference type="Proteomes" id="UP000295418">
    <property type="component" value="Unassembled WGS sequence"/>
</dbReference>
<evidence type="ECO:0000313" key="2">
    <source>
        <dbReference type="Proteomes" id="UP000295418"/>
    </source>
</evidence>
<accession>A0A4R4ER26</accession>
<dbReference type="OrthoDB" id="7051144at2"/>
<reference evidence="1 2" key="1">
    <citation type="submission" date="2019-03" db="EMBL/GenBank/DDBJ databases">
        <authorList>
            <person name="Kim M.K.M."/>
        </authorList>
    </citation>
    <scope>NUCLEOTIDE SEQUENCE [LARGE SCALE GENOMIC DNA]</scope>
    <source>
        <strain evidence="1 2">18JY21-1</strain>
    </source>
</reference>
<proteinExistence type="predicted"/>
<name>A0A4R4ER26_9BACL</name>
<gene>
    <name evidence="1" type="ORF">E0485_02090</name>
</gene>
<organism evidence="1 2">
    <name type="scientific">Paenibacillus albiflavus</name>
    <dbReference type="NCBI Taxonomy" id="2545760"/>
    <lineage>
        <taxon>Bacteria</taxon>
        <taxon>Bacillati</taxon>
        <taxon>Bacillota</taxon>
        <taxon>Bacilli</taxon>
        <taxon>Bacillales</taxon>
        <taxon>Paenibacillaceae</taxon>
        <taxon>Paenibacillus</taxon>
    </lineage>
</organism>